<keyword evidence="2" id="KW-1185">Reference proteome</keyword>
<name>A0ACB9D5H6_9ASTR</name>
<organism evidence="1 2">
    <name type="scientific">Smallanthus sonchifolius</name>
    <dbReference type="NCBI Taxonomy" id="185202"/>
    <lineage>
        <taxon>Eukaryota</taxon>
        <taxon>Viridiplantae</taxon>
        <taxon>Streptophyta</taxon>
        <taxon>Embryophyta</taxon>
        <taxon>Tracheophyta</taxon>
        <taxon>Spermatophyta</taxon>
        <taxon>Magnoliopsida</taxon>
        <taxon>eudicotyledons</taxon>
        <taxon>Gunneridae</taxon>
        <taxon>Pentapetalae</taxon>
        <taxon>asterids</taxon>
        <taxon>campanulids</taxon>
        <taxon>Asterales</taxon>
        <taxon>Asteraceae</taxon>
        <taxon>Asteroideae</taxon>
        <taxon>Heliantheae alliance</taxon>
        <taxon>Millerieae</taxon>
        <taxon>Smallanthus</taxon>
    </lineage>
</organism>
<accession>A0ACB9D5H6</accession>
<reference evidence="2" key="1">
    <citation type="journal article" date="2022" name="Mol. Ecol. Resour.">
        <title>The genomes of chicory, endive, great burdock and yacon provide insights into Asteraceae palaeo-polyploidization history and plant inulin production.</title>
        <authorList>
            <person name="Fan W."/>
            <person name="Wang S."/>
            <person name="Wang H."/>
            <person name="Wang A."/>
            <person name="Jiang F."/>
            <person name="Liu H."/>
            <person name="Zhao H."/>
            <person name="Xu D."/>
            <person name="Zhang Y."/>
        </authorList>
    </citation>
    <scope>NUCLEOTIDE SEQUENCE [LARGE SCALE GENOMIC DNA]</scope>
    <source>
        <strain evidence="2">cv. Yunnan</strain>
    </source>
</reference>
<reference evidence="1 2" key="2">
    <citation type="journal article" date="2022" name="Mol. Ecol. Resour.">
        <title>The genomes of chicory, endive, great burdock and yacon provide insights into Asteraceae paleo-polyploidization history and plant inulin production.</title>
        <authorList>
            <person name="Fan W."/>
            <person name="Wang S."/>
            <person name="Wang H."/>
            <person name="Wang A."/>
            <person name="Jiang F."/>
            <person name="Liu H."/>
            <person name="Zhao H."/>
            <person name="Xu D."/>
            <person name="Zhang Y."/>
        </authorList>
    </citation>
    <scope>NUCLEOTIDE SEQUENCE [LARGE SCALE GENOMIC DNA]</scope>
    <source>
        <strain evidence="2">cv. Yunnan</strain>
        <tissue evidence="1">Leaves</tissue>
    </source>
</reference>
<protein>
    <submittedName>
        <fullName evidence="1">Uncharacterized protein</fullName>
    </submittedName>
</protein>
<dbReference type="EMBL" id="CM042037">
    <property type="protein sequence ID" value="KAI3741596.1"/>
    <property type="molecule type" value="Genomic_DNA"/>
</dbReference>
<sequence>MSRCAPAPTDNAKFRRRSLFQVISHTFFTKKVKRGYMACSTGKFLALLMICGLTYLMLNHASPISSRTNYVSKSINGGIGIKRLLRKPPRLPPRLLPDEVNSSNKSMAKPNMESKWTARQESVQKAFIHA</sequence>
<evidence type="ECO:0000313" key="2">
    <source>
        <dbReference type="Proteomes" id="UP001056120"/>
    </source>
</evidence>
<gene>
    <name evidence="1" type="ORF">L1987_59270</name>
</gene>
<proteinExistence type="predicted"/>
<evidence type="ECO:0000313" key="1">
    <source>
        <dbReference type="EMBL" id="KAI3741596.1"/>
    </source>
</evidence>
<dbReference type="Proteomes" id="UP001056120">
    <property type="component" value="Linkage Group LG20"/>
</dbReference>
<comment type="caution">
    <text evidence="1">The sequence shown here is derived from an EMBL/GenBank/DDBJ whole genome shotgun (WGS) entry which is preliminary data.</text>
</comment>